<accession>A0A2I0LCM3</accession>
<organism evidence="1 2">
    <name type="scientific">Punica granatum</name>
    <name type="common">Pomegranate</name>
    <dbReference type="NCBI Taxonomy" id="22663"/>
    <lineage>
        <taxon>Eukaryota</taxon>
        <taxon>Viridiplantae</taxon>
        <taxon>Streptophyta</taxon>
        <taxon>Embryophyta</taxon>
        <taxon>Tracheophyta</taxon>
        <taxon>Spermatophyta</taxon>
        <taxon>Magnoliopsida</taxon>
        <taxon>eudicotyledons</taxon>
        <taxon>Gunneridae</taxon>
        <taxon>Pentapetalae</taxon>
        <taxon>rosids</taxon>
        <taxon>malvids</taxon>
        <taxon>Myrtales</taxon>
        <taxon>Lythraceae</taxon>
        <taxon>Punica</taxon>
    </lineage>
</organism>
<comment type="caution">
    <text evidence="1">The sequence shown here is derived from an EMBL/GenBank/DDBJ whole genome shotgun (WGS) entry which is preliminary data.</text>
</comment>
<dbReference type="AlphaFoldDB" id="A0A2I0LCM3"/>
<evidence type="ECO:0000313" key="2">
    <source>
        <dbReference type="Proteomes" id="UP000233551"/>
    </source>
</evidence>
<gene>
    <name evidence="1" type="ORF">CRG98_001186</name>
</gene>
<evidence type="ECO:0000313" key="1">
    <source>
        <dbReference type="EMBL" id="PKI78413.1"/>
    </source>
</evidence>
<dbReference type="Proteomes" id="UP000233551">
    <property type="component" value="Unassembled WGS sequence"/>
</dbReference>
<proteinExistence type="predicted"/>
<keyword evidence="2" id="KW-1185">Reference proteome</keyword>
<reference evidence="1 2" key="1">
    <citation type="submission" date="2017-11" db="EMBL/GenBank/DDBJ databases">
        <title>De-novo sequencing of pomegranate (Punica granatum L.) genome.</title>
        <authorList>
            <person name="Akparov Z."/>
            <person name="Amiraslanov A."/>
            <person name="Hajiyeva S."/>
            <person name="Abbasov M."/>
            <person name="Kaur K."/>
            <person name="Hamwieh A."/>
            <person name="Solovyev V."/>
            <person name="Salamov A."/>
            <person name="Braich B."/>
            <person name="Kosarev P."/>
            <person name="Mahmoud A."/>
            <person name="Hajiyev E."/>
            <person name="Babayeva S."/>
            <person name="Izzatullayeva V."/>
            <person name="Mammadov A."/>
            <person name="Mammadov A."/>
            <person name="Sharifova S."/>
            <person name="Ojaghi J."/>
            <person name="Eynullazada K."/>
            <person name="Bayramov B."/>
            <person name="Abdulazimova A."/>
            <person name="Shahmuradov I."/>
        </authorList>
    </citation>
    <scope>NUCLEOTIDE SEQUENCE [LARGE SCALE GENOMIC DNA]</scope>
    <source>
        <strain evidence="2">cv. AG2017</strain>
        <tissue evidence="1">Leaf</tissue>
    </source>
</reference>
<name>A0A2I0LCM3_PUNGR</name>
<dbReference type="EMBL" id="PGOL01000051">
    <property type="protein sequence ID" value="PKI78413.1"/>
    <property type="molecule type" value="Genomic_DNA"/>
</dbReference>
<sequence length="73" mass="7897">MDSGAWSVPGRSSAYQEYNLPREPDMSPSAGIILWDSRLRMLEGIDLPKTSLAVRAVACLLGMAQSCDVGLEL</sequence>
<protein>
    <submittedName>
        <fullName evidence="1">Uncharacterized protein</fullName>
    </submittedName>
</protein>